<gene>
    <name evidence="2" type="ORF">HannXRQ_Chr03g0075841</name>
</gene>
<feature type="region of interest" description="Disordered" evidence="1">
    <location>
        <begin position="1"/>
        <end position="41"/>
    </location>
</feature>
<dbReference type="EMBL" id="CM007892">
    <property type="protein sequence ID" value="OTG31457.1"/>
    <property type="molecule type" value="Genomic_DNA"/>
</dbReference>
<sequence length="149" mass="16870">MISGIITSPHSVGPQSPTNGYRYNIPHRRHATPPEKLPQVDESCIPNDRITERDSWAETPAGGGDTTLILIICDLIIPCEENHKRYFDFQRRTGDLPVQKEGGTHTSRNLFKHWCSSRLQAHQSSYGFVDYFELRFAALAIVTLNGRHP</sequence>
<protein>
    <submittedName>
        <fullName evidence="2">Uncharacterized protein</fullName>
    </submittedName>
</protein>
<reference evidence="3" key="1">
    <citation type="journal article" date="2017" name="Nature">
        <title>The sunflower genome provides insights into oil metabolism, flowering and Asterid evolution.</title>
        <authorList>
            <person name="Badouin H."/>
            <person name="Gouzy J."/>
            <person name="Grassa C.J."/>
            <person name="Murat F."/>
            <person name="Staton S.E."/>
            <person name="Cottret L."/>
            <person name="Lelandais-Briere C."/>
            <person name="Owens G.L."/>
            <person name="Carrere S."/>
            <person name="Mayjonade B."/>
            <person name="Legrand L."/>
            <person name="Gill N."/>
            <person name="Kane N.C."/>
            <person name="Bowers J.E."/>
            <person name="Hubner S."/>
            <person name="Bellec A."/>
            <person name="Berard A."/>
            <person name="Berges H."/>
            <person name="Blanchet N."/>
            <person name="Boniface M.C."/>
            <person name="Brunel D."/>
            <person name="Catrice O."/>
            <person name="Chaidir N."/>
            <person name="Claudel C."/>
            <person name="Donnadieu C."/>
            <person name="Faraut T."/>
            <person name="Fievet G."/>
            <person name="Helmstetter N."/>
            <person name="King M."/>
            <person name="Knapp S.J."/>
            <person name="Lai Z."/>
            <person name="Le Paslier M.C."/>
            <person name="Lippi Y."/>
            <person name="Lorenzon L."/>
            <person name="Mandel J.R."/>
            <person name="Marage G."/>
            <person name="Marchand G."/>
            <person name="Marquand E."/>
            <person name="Bret-Mestries E."/>
            <person name="Morien E."/>
            <person name="Nambeesan S."/>
            <person name="Nguyen T."/>
            <person name="Pegot-Espagnet P."/>
            <person name="Pouilly N."/>
            <person name="Raftis F."/>
            <person name="Sallet E."/>
            <person name="Schiex T."/>
            <person name="Thomas J."/>
            <person name="Vandecasteele C."/>
            <person name="Vares D."/>
            <person name="Vear F."/>
            <person name="Vautrin S."/>
            <person name="Crespi M."/>
            <person name="Mangin B."/>
            <person name="Burke J.M."/>
            <person name="Salse J."/>
            <person name="Munos S."/>
            <person name="Vincourt P."/>
            <person name="Rieseberg L.H."/>
            <person name="Langlade N.B."/>
        </authorList>
    </citation>
    <scope>NUCLEOTIDE SEQUENCE [LARGE SCALE GENOMIC DNA]</scope>
    <source>
        <strain evidence="3">cv. SF193</strain>
    </source>
</reference>
<evidence type="ECO:0000256" key="1">
    <source>
        <dbReference type="SAM" id="MobiDB-lite"/>
    </source>
</evidence>
<dbReference type="InParanoid" id="A0A251V764"/>
<dbReference type="Proteomes" id="UP000215914">
    <property type="component" value="Chromosome 3"/>
</dbReference>
<dbReference type="AlphaFoldDB" id="A0A251V764"/>
<keyword evidence="3" id="KW-1185">Reference proteome</keyword>
<organism evidence="2 3">
    <name type="scientific">Helianthus annuus</name>
    <name type="common">Common sunflower</name>
    <dbReference type="NCBI Taxonomy" id="4232"/>
    <lineage>
        <taxon>Eukaryota</taxon>
        <taxon>Viridiplantae</taxon>
        <taxon>Streptophyta</taxon>
        <taxon>Embryophyta</taxon>
        <taxon>Tracheophyta</taxon>
        <taxon>Spermatophyta</taxon>
        <taxon>Magnoliopsida</taxon>
        <taxon>eudicotyledons</taxon>
        <taxon>Gunneridae</taxon>
        <taxon>Pentapetalae</taxon>
        <taxon>asterids</taxon>
        <taxon>campanulids</taxon>
        <taxon>Asterales</taxon>
        <taxon>Asteraceae</taxon>
        <taxon>Asteroideae</taxon>
        <taxon>Heliantheae alliance</taxon>
        <taxon>Heliantheae</taxon>
        <taxon>Helianthus</taxon>
    </lineage>
</organism>
<evidence type="ECO:0000313" key="3">
    <source>
        <dbReference type="Proteomes" id="UP000215914"/>
    </source>
</evidence>
<proteinExistence type="predicted"/>
<feature type="compositionally biased region" description="Polar residues" evidence="1">
    <location>
        <begin position="1"/>
        <end position="21"/>
    </location>
</feature>
<evidence type="ECO:0000313" key="2">
    <source>
        <dbReference type="EMBL" id="OTG31457.1"/>
    </source>
</evidence>
<accession>A0A251V764</accession>
<name>A0A251V764_HELAN</name>